<proteinExistence type="predicted"/>
<feature type="region of interest" description="Disordered" evidence="1">
    <location>
        <begin position="1"/>
        <end position="77"/>
    </location>
</feature>
<gene>
    <name evidence="2" type="ORF">GCM10019016_098420</name>
</gene>
<name>A0ABP6U7M6_9ACTN</name>
<reference evidence="3" key="1">
    <citation type="journal article" date="2019" name="Int. J. Syst. Evol. Microbiol.">
        <title>The Global Catalogue of Microorganisms (GCM) 10K type strain sequencing project: providing services to taxonomists for standard genome sequencing and annotation.</title>
        <authorList>
            <consortium name="The Broad Institute Genomics Platform"/>
            <consortium name="The Broad Institute Genome Sequencing Center for Infectious Disease"/>
            <person name="Wu L."/>
            <person name="Ma J."/>
        </authorList>
    </citation>
    <scope>NUCLEOTIDE SEQUENCE [LARGE SCALE GENOMIC DNA]</scope>
    <source>
        <strain evidence="3">JCM 4816</strain>
    </source>
</reference>
<evidence type="ECO:0000313" key="3">
    <source>
        <dbReference type="Proteomes" id="UP001501455"/>
    </source>
</evidence>
<sequence>MAAEPIGPIRLRGGTRGVRGIDATARAKPPAARCRGRQGRVTRPELPRTQPTVTDAGAGDGSSPDGPKRPGRSVHGVPGRYLNAIASITCW</sequence>
<accession>A0ABP6U7M6</accession>
<evidence type="ECO:0000313" key="2">
    <source>
        <dbReference type="EMBL" id="GAA3502733.1"/>
    </source>
</evidence>
<dbReference type="Proteomes" id="UP001501455">
    <property type="component" value="Unassembled WGS sequence"/>
</dbReference>
<organism evidence="2 3">
    <name type="scientific">Streptomyces prasinosporus</name>
    <dbReference type="NCBI Taxonomy" id="68256"/>
    <lineage>
        <taxon>Bacteria</taxon>
        <taxon>Bacillati</taxon>
        <taxon>Actinomycetota</taxon>
        <taxon>Actinomycetes</taxon>
        <taxon>Kitasatosporales</taxon>
        <taxon>Streptomycetaceae</taxon>
        <taxon>Streptomyces</taxon>
        <taxon>Streptomyces albogriseolus group</taxon>
    </lineage>
</organism>
<comment type="caution">
    <text evidence="2">The sequence shown here is derived from an EMBL/GenBank/DDBJ whole genome shotgun (WGS) entry which is preliminary data.</text>
</comment>
<protein>
    <submittedName>
        <fullName evidence="2">Uncharacterized protein</fullName>
    </submittedName>
</protein>
<dbReference type="EMBL" id="BAAAXF010000071">
    <property type="protein sequence ID" value="GAA3502733.1"/>
    <property type="molecule type" value="Genomic_DNA"/>
</dbReference>
<keyword evidence="3" id="KW-1185">Reference proteome</keyword>
<evidence type="ECO:0000256" key="1">
    <source>
        <dbReference type="SAM" id="MobiDB-lite"/>
    </source>
</evidence>
<feature type="compositionally biased region" description="Low complexity" evidence="1">
    <location>
        <begin position="55"/>
        <end position="65"/>
    </location>
</feature>